<protein>
    <submittedName>
        <fullName evidence="2">Spore coat protein CotJB</fullName>
    </submittedName>
</protein>
<accession>A0ABS8FVG0</accession>
<keyword evidence="3" id="KW-1185">Reference proteome</keyword>
<feature type="domain" description="Protein CotJB" evidence="1">
    <location>
        <begin position="68"/>
        <end position="147"/>
    </location>
</feature>
<sequence>MQNAHLAVASVPVQNWGELYDQDAALKTGTIFKDLDLPFFAADQIPGALSSLEDSLKSPEEIKCRDKMLEVQKVSFMMDDLRLYLDTHPEDQDALAVFRDVVRQRKQTLSEFAEQFYPLTPDCMAEIYEKEPSSSCYCWQKGAAPWEGVCC</sequence>
<dbReference type="InterPro" id="IPR024207">
    <property type="entry name" value="CotJB_dom"/>
</dbReference>
<reference evidence="2 3" key="1">
    <citation type="submission" date="2021-10" db="EMBL/GenBank/DDBJ databases">
        <title>Anaerobic single-cell dispensing facilitates the cultivation of human gut bacteria.</title>
        <authorList>
            <person name="Afrizal A."/>
        </authorList>
    </citation>
    <scope>NUCLEOTIDE SEQUENCE [LARGE SCALE GENOMIC DNA]</scope>
    <source>
        <strain evidence="2 3">CLA-AA-H200</strain>
    </source>
</reference>
<organism evidence="2 3">
    <name type="scientific">Ruminococcus turbiniformis</name>
    <dbReference type="NCBI Taxonomy" id="2881258"/>
    <lineage>
        <taxon>Bacteria</taxon>
        <taxon>Bacillati</taxon>
        <taxon>Bacillota</taxon>
        <taxon>Clostridia</taxon>
        <taxon>Eubacteriales</taxon>
        <taxon>Oscillospiraceae</taxon>
        <taxon>Ruminococcus</taxon>
    </lineage>
</organism>
<proteinExistence type="predicted"/>
<keyword evidence="2" id="KW-0946">Virion</keyword>
<gene>
    <name evidence="2" type="ORF">LKD70_03650</name>
</gene>
<comment type="caution">
    <text evidence="2">The sequence shown here is derived from an EMBL/GenBank/DDBJ whole genome shotgun (WGS) entry which is preliminary data.</text>
</comment>
<dbReference type="Pfam" id="PF11007">
    <property type="entry name" value="CotJA"/>
    <property type="match status" value="1"/>
</dbReference>
<dbReference type="InterPro" id="IPR020256">
    <property type="entry name" value="Spore_coat_CotJA"/>
</dbReference>
<name>A0ABS8FVG0_9FIRM</name>
<dbReference type="Pfam" id="PF12652">
    <property type="entry name" value="CotJB"/>
    <property type="match status" value="1"/>
</dbReference>
<evidence type="ECO:0000259" key="1">
    <source>
        <dbReference type="Pfam" id="PF12652"/>
    </source>
</evidence>
<evidence type="ECO:0000313" key="2">
    <source>
        <dbReference type="EMBL" id="MCC2253539.1"/>
    </source>
</evidence>
<dbReference type="EMBL" id="JAJEQX010000004">
    <property type="protein sequence ID" value="MCC2253539.1"/>
    <property type="molecule type" value="Genomic_DNA"/>
</dbReference>
<dbReference type="RefSeq" id="WP_227706736.1">
    <property type="nucleotide sequence ID" value="NZ_JAJEQX010000004.1"/>
</dbReference>
<evidence type="ECO:0000313" key="3">
    <source>
        <dbReference type="Proteomes" id="UP001198151"/>
    </source>
</evidence>
<keyword evidence="2" id="KW-0167">Capsid protein</keyword>
<dbReference type="Proteomes" id="UP001198151">
    <property type="component" value="Unassembled WGS sequence"/>
</dbReference>